<proteinExistence type="predicted"/>
<dbReference type="GO" id="GO:0005886">
    <property type="term" value="C:plasma membrane"/>
    <property type="evidence" value="ECO:0007669"/>
    <property type="project" value="TreeGrafter"/>
</dbReference>
<keyword evidence="3" id="KW-0479">Metal-binding</keyword>
<gene>
    <name evidence="9" type="ORF">OLEAN_C31270</name>
</gene>
<keyword evidence="7" id="KW-1133">Transmembrane helix</keyword>
<keyword evidence="1" id="KW-0813">Transport</keyword>
<dbReference type="SUPFAM" id="SSF54862">
    <property type="entry name" value="4Fe-4S ferredoxins"/>
    <property type="match status" value="1"/>
</dbReference>
<keyword evidence="5" id="KW-0408">Iron</keyword>
<dbReference type="AlphaFoldDB" id="R4YTU0"/>
<dbReference type="Pfam" id="PF12801">
    <property type="entry name" value="Fer4_5"/>
    <property type="match status" value="1"/>
</dbReference>
<feature type="transmembrane region" description="Helical" evidence="7">
    <location>
        <begin position="45"/>
        <end position="62"/>
    </location>
</feature>
<dbReference type="InterPro" id="IPR051684">
    <property type="entry name" value="Electron_Trans/Redox"/>
</dbReference>
<dbReference type="InterPro" id="IPR013783">
    <property type="entry name" value="Ig-like_fold"/>
</dbReference>
<accession>R4YTU0</accession>
<evidence type="ECO:0000259" key="8">
    <source>
        <dbReference type="PROSITE" id="PS51379"/>
    </source>
</evidence>
<sequence length="462" mass="52555">MSKLIATSQAPQSSGFRQFLNFFKADSLPHRVRLISGRYLTLRRIISWPLLLACFLTPWLTWNDLPLVHFDLVAKQFRMGTVIFWSEDLMVLTWAMLAGAFGLFFVAMVSGRLWCGFSCPQTVWTFLFIRLEEIIEGSRHKRLKMDRQPWSIEKVLRKSIKHISWISLSLWTGITFISYFYPLEVMAHDFGQSDLAGMGLFWILFLAVMTYLNAGFLREQVCTHMCPYSRFQSVMSDKSTLVVQYDEPRNDCIDCKVCIHVCPTDIDIRDGMQLACIACGACVDACDSIMEKINKPTGLIAFRPGESTMKEALDLKQRPRLVGYALAFLLSVSLIGFQVASRDVIQLSLERDRNSLYRINVNDEVENGFSLKMHNKTQQDMAVRLLITDNTQGFKISQKKFNIPAGQRQQFPLFISLPLPASGSSSALKLSSRTAINIEVIAEGIEQPINEMSTSFFTPNIQ</sequence>
<evidence type="ECO:0000256" key="4">
    <source>
        <dbReference type="ARBA" id="ARBA00022982"/>
    </source>
</evidence>
<name>R4YTU0_OLEAN</name>
<dbReference type="Pfam" id="PF13746">
    <property type="entry name" value="Fer4_18"/>
    <property type="match status" value="1"/>
</dbReference>
<keyword evidence="6" id="KW-0411">Iron-sulfur</keyword>
<evidence type="ECO:0000256" key="7">
    <source>
        <dbReference type="SAM" id="Phobius"/>
    </source>
</evidence>
<dbReference type="Pfam" id="PF11614">
    <property type="entry name" value="FixG_C"/>
    <property type="match status" value="1"/>
</dbReference>
<dbReference type="InterPro" id="IPR032879">
    <property type="entry name" value="FixG_C"/>
</dbReference>
<evidence type="ECO:0000313" key="9">
    <source>
        <dbReference type="EMBL" id="CCK77303.1"/>
    </source>
</evidence>
<feature type="transmembrane region" description="Helical" evidence="7">
    <location>
        <begin position="163"/>
        <end position="183"/>
    </location>
</feature>
<feature type="transmembrane region" description="Helical" evidence="7">
    <location>
        <begin position="195"/>
        <end position="214"/>
    </location>
</feature>
<dbReference type="PATRIC" id="fig|698738.3.peg.3250"/>
<keyword evidence="2" id="KW-0004">4Fe-4S</keyword>
<reference evidence="9 10" key="1">
    <citation type="journal article" date="2013" name="Nat. Commun.">
        <title>Genome sequence and functional genomic analysis of the oil-degrading bacterium Oleispira antarctica.</title>
        <authorList>
            <person name="Kube M."/>
            <person name="Chernikova T.N."/>
            <person name="Al-Ramahi Y."/>
            <person name="Beloqui A."/>
            <person name="Lopez-Cortez N."/>
            <person name="Guazzaroni M.E."/>
            <person name="Heipieper H.J."/>
            <person name="Klages S."/>
            <person name="Kotsyurbenko O.R."/>
            <person name="Langer I."/>
            <person name="Nechitaylo T.Y."/>
            <person name="Lunsdorf H."/>
            <person name="Fernandez M."/>
            <person name="Juarez S."/>
            <person name="Ciordia S."/>
            <person name="Singer A."/>
            <person name="Kagan O."/>
            <person name="Egorova O."/>
            <person name="Petit P.A."/>
            <person name="Stogios P."/>
            <person name="Kim Y."/>
            <person name="Tchigvintsev A."/>
            <person name="Flick R."/>
            <person name="Denaro R."/>
            <person name="Genovese M."/>
            <person name="Albar J.P."/>
            <person name="Reva O.N."/>
            <person name="Martinez-Gomariz M."/>
            <person name="Tran H."/>
            <person name="Ferrer M."/>
            <person name="Savchenko A."/>
            <person name="Yakunin A.F."/>
            <person name="Yakimov M.M."/>
            <person name="Golyshina O.V."/>
            <person name="Reinhardt R."/>
            <person name="Golyshin P.N."/>
        </authorList>
    </citation>
    <scope>NUCLEOTIDE SEQUENCE [LARGE SCALE GENOMIC DNA]</scope>
</reference>
<dbReference type="PROSITE" id="PS00198">
    <property type="entry name" value="4FE4S_FER_1"/>
    <property type="match status" value="1"/>
</dbReference>
<protein>
    <submittedName>
        <fullName evidence="9">4Fe-4S ferredoxin, iron-sulfur binding domain</fullName>
    </submittedName>
</protein>
<dbReference type="OrthoDB" id="9811700at2"/>
<dbReference type="GO" id="GO:0051539">
    <property type="term" value="F:4 iron, 4 sulfur cluster binding"/>
    <property type="evidence" value="ECO:0007669"/>
    <property type="project" value="UniProtKB-KW"/>
</dbReference>
<keyword evidence="7" id="KW-0812">Transmembrane</keyword>
<evidence type="ECO:0000256" key="5">
    <source>
        <dbReference type="ARBA" id="ARBA00023004"/>
    </source>
</evidence>
<dbReference type="HOGENOM" id="CLU_032118_0_0_6"/>
<evidence type="ECO:0000256" key="6">
    <source>
        <dbReference type="ARBA" id="ARBA00023014"/>
    </source>
</evidence>
<dbReference type="KEGG" id="oai:OLEAN_C31270"/>
<evidence type="ECO:0000313" key="10">
    <source>
        <dbReference type="Proteomes" id="UP000032749"/>
    </source>
</evidence>
<dbReference type="EMBL" id="FO203512">
    <property type="protein sequence ID" value="CCK77303.1"/>
    <property type="molecule type" value="Genomic_DNA"/>
</dbReference>
<dbReference type="STRING" id="698738.OLEAN_C31270"/>
<feature type="domain" description="4Fe-4S ferredoxin-type" evidence="8">
    <location>
        <begin position="241"/>
        <end position="271"/>
    </location>
</feature>
<dbReference type="InterPro" id="IPR017896">
    <property type="entry name" value="4Fe4S_Fe-S-bd"/>
</dbReference>
<evidence type="ECO:0000256" key="1">
    <source>
        <dbReference type="ARBA" id="ARBA00022448"/>
    </source>
</evidence>
<evidence type="ECO:0000256" key="3">
    <source>
        <dbReference type="ARBA" id="ARBA00022723"/>
    </source>
</evidence>
<dbReference type="GO" id="GO:0046872">
    <property type="term" value="F:metal ion binding"/>
    <property type="evidence" value="ECO:0007669"/>
    <property type="project" value="UniProtKB-KW"/>
</dbReference>
<evidence type="ECO:0000256" key="2">
    <source>
        <dbReference type="ARBA" id="ARBA00022485"/>
    </source>
</evidence>
<keyword evidence="7" id="KW-0472">Membrane</keyword>
<dbReference type="PROSITE" id="PS51379">
    <property type="entry name" value="4FE4S_FER_2"/>
    <property type="match status" value="1"/>
</dbReference>
<dbReference type="PANTHER" id="PTHR30176">
    <property type="entry name" value="FERREDOXIN-TYPE PROTEIN NAPH"/>
    <property type="match status" value="1"/>
</dbReference>
<dbReference type="PANTHER" id="PTHR30176:SF3">
    <property type="entry name" value="FERREDOXIN-TYPE PROTEIN NAPH"/>
    <property type="match status" value="1"/>
</dbReference>
<feature type="transmembrane region" description="Helical" evidence="7">
    <location>
        <begin position="82"/>
        <end position="107"/>
    </location>
</feature>
<dbReference type="Gene3D" id="2.60.40.10">
    <property type="entry name" value="Immunoglobulins"/>
    <property type="match status" value="1"/>
</dbReference>
<keyword evidence="4" id="KW-0249">Electron transport</keyword>
<keyword evidence="10" id="KW-1185">Reference proteome</keyword>
<feature type="transmembrane region" description="Helical" evidence="7">
    <location>
        <begin position="321"/>
        <end position="340"/>
    </location>
</feature>
<organism evidence="9 10">
    <name type="scientific">Oleispira antarctica RB-8</name>
    <dbReference type="NCBI Taxonomy" id="698738"/>
    <lineage>
        <taxon>Bacteria</taxon>
        <taxon>Pseudomonadati</taxon>
        <taxon>Pseudomonadota</taxon>
        <taxon>Gammaproteobacteria</taxon>
        <taxon>Oceanospirillales</taxon>
        <taxon>Oceanospirillaceae</taxon>
        <taxon>Oleispira</taxon>
    </lineage>
</organism>
<dbReference type="Proteomes" id="UP000032749">
    <property type="component" value="Chromosome"/>
</dbReference>
<dbReference type="InterPro" id="IPR017900">
    <property type="entry name" value="4Fe4S_Fe_S_CS"/>
</dbReference>
<dbReference type="Gene3D" id="3.30.70.20">
    <property type="match status" value="1"/>
</dbReference>